<name>A0ABR3Q5I1_9TREE</name>
<proteinExistence type="predicted"/>
<dbReference type="SUPFAM" id="SSF51430">
    <property type="entry name" value="NAD(P)-linked oxidoreductase"/>
    <property type="match status" value="1"/>
</dbReference>
<sequence>MTLPTPALAPYHPSQPEPSPPLRVWAASDIPTTAEDAIPASEVLPPPEGGSTLPRIILGCAPFGYGIYADKGAVEGVEPVRLVRAALRAGVNAFDTAPWYHPSEIVLGNALDTLKAEFPRDSYTLITKVCKFGPTIKHHVYEPAAVKASVERSLRRLKTAYLDVVYLHDVEFAAAGPFPVPAGLPLASLSAGTEGLSPPYVSLGPGDDAVLASLAALRELQAEGKIKRVGIAGYTLPVLLRLALLVLHTTGRPLDLVQSYSHQTLQNSALGDGYLAALNDSARVAQVVNAAPLSMGLLTRSGGPEWHPARSVPKLHPAVAEAAELAAARGTSIEAVSIAFGYKELQQADGAVVPVVVGCTNLAQLHQTLQTFHDINSGADAERDAVAAEVVELFKQRGVHNYSWQSPGPGSFDK</sequence>
<dbReference type="GeneID" id="95985034"/>
<comment type="caution">
    <text evidence="3">The sequence shown here is derived from an EMBL/GenBank/DDBJ whole genome shotgun (WGS) entry which is preliminary data.</text>
</comment>
<dbReference type="RefSeq" id="XP_069209935.1">
    <property type="nucleotide sequence ID" value="XM_069352517.1"/>
</dbReference>
<dbReference type="Gene3D" id="3.20.20.100">
    <property type="entry name" value="NADP-dependent oxidoreductase domain"/>
    <property type="match status" value="1"/>
</dbReference>
<dbReference type="InterPro" id="IPR036812">
    <property type="entry name" value="NAD(P)_OxRdtase_dom_sf"/>
</dbReference>
<dbReference type="InterPro" id="IPR023210">
    <property type="entry name" value="NADP_OxRdtase_dom"/>
</dbReference>
<dbReference type="Pfam" id="PF00248">
    <property type="entry name" value="Aldo_ket_red"/>
    <property type="match status" value="1"/>
</dbReference>
<dbReference type="PANTHER" id="PTHR42686:SF1">
    <property type="entry name" value="GH17980P-RELATED"/>
    <property type="match status" value="1"/>
</dbReference>
<feature type="domain" description="NADP-dependent oxidoreductase" evidence="2">
    <location>
        <begin position="56"/>
        <end position="372"/>
    </location>
</feature>
<dbReference type="Proteomes" id="UP001565368">
    <property type="component" value="Unassembled WGS sequence"/>
</dbReference>
<keyword evidence="4" id="KW-1185">Reference proteome</keyword>
<evidence type="ECO:0000313" key="3">
    <source>
        <dbReference type="EMBL" id="KAL1409991.1"/>
    </source>
</evidence>
<accession>A0ABR3Q5I1</accession>
<evidence type="ECO:0000313" key="4">
    <source>
        <dbReference type="Proteomes" id="UP001565368"/>
    </source>
</evidence>
<dbReference type="PANTHER" id="PTHR42686">
    <property type="entry name" value="GH17980P-RELATED"/>
    <property type="match status" value="1"/>
</dbReference>
<reference evidence="3 4" key="1">
    <citation type="submission" date="2023-08" db="EMBL/GenBank/DDBJ databases">
        <title>Annotated Genome Sequence of Vanrija albida AlHP1.</title>
        <authorList>
            <person name="Herzog R."/>
        </authorList>
    </citation>
    <scope>NUCLEOTIDE SEQUENCE [LARGE SCALE GENOMIC DNA]</scope>
    <source>
        <strain evidence="3 4">AlHP1</strain>
    </source>
</reference>
<gene>
    <name evidence="3" type="ORF">Q8F55_003991</name>
</gene>
<evidence type="ECO:0000256" key="1">
    <source>
        <dbReference type="SAM" id="MobiDB-lite"/>
    </source>
</evidence>
<organism evidence="3 4">
    <name type="scientific">Vanrija albida</name>
    <dbReference type="NCBI Taxonomy" id="181172"/>
    <lineage>
        <taxon>Eukaryota</taxon>
        <taxon>Fungi</taxon>
        <taxon>Dikarya</taxon>
        <taxon>Basidiomycota</taxon>
        <taxon>Agaricomycotina</taxon>
        <taxon>Tremellomycetes</taxon>
        <taxon>Trichosporonales</taxon>
        <taxon>Trichosporonaceae</taxon>
        <taxon>Vanrija</taxon>
    </lineage>
</organism>
<dbReference type="InterPro" id="IPR020471">
    <property type="entry name" value="AKR"/>
</dbReference>
<evidence type="ECO:0000259" key="2">
    <source>
        <dbReference type="Pfam" id="PF00248"/>
    </source>
</evidence>
<protein>
    <recommendedName>
        <fullName evidence="2">NADP-dependent oxidoreductase domain-containing protein</fullName>
    </recommendedName>
</protein>
<dbReference type="EMBL" id="JBBXJM010000003">
    <property type="protein sequence ID" value="KAL1409991.1"/>
    <property type="molecule type" value="Genomic_DNA"/>
</dbReference>
<feature type="region of interest" description="Disordered" evidence="1">
    <location>
        <begin position="1"/>
        <end position="22"/>
    </location>
</feature>